<dbReference type="STRING" id="573501.SAMN04487999_2626"/>
<organism evidence="4 5">
    <name type="scientific">Leeuwenhoekiella palythoae</name>
    <dbReference type="NCBI Taxonomy" id="573501"/>
    <lineage>
        <taxon>Bacteria</taxon>
        <taxon>Pseudomonadati</taxon>
        <taxon>Bacteroidota</taxon>
        <taxon>Flavobacteriia</taxon>
        <taxon>Flavobacteriales</taxon>
        <taxon>Flavobacteriaceae</taxon>
        <taxon>Leeuwenhoekiella</taxon>
    </lineage>
</organism>
<dbReference type="PANTHER" id="PTHR42951">
    <property type="entry name" value="METALLO-BETA-LACTAMASE DOMAIN-CONTAINING"/>
    <property type="match status" value="1"/>
</dbReference>
<dbReference type="GO" id="GO:0017001">
    <property type="term" value="P:antibiotic catabolic process"/>
    <property type="evidence" value="ECO:0007669"/>
    <property type="project" value="UniProtKB-ARBA"/>
</dbReference>
<dbReference type="InterPro" id="IPR036866">
    <property type="entry name" value="RibonucZ/Hydroxyglut_hydro"/>
</dbReference>
<proteinExistence type="inferred from homology"/>
<feature type="domain" description="Metallo-beta-lactamase" evidence="2">
    <location>
        <begin position="38"/>
        <end position="205"/>
    </location>
</feature>
<dbReference type="OrthoDB" id="9802248at2"/>
<protein>
    <submittedName>
        <fullName evidence="4">Glyoxylase, beta-lactamase superfamily II</fullName>
    </submittedName>
    <submittedName>
        <fullName evidence="3">Glyoxylase-like metal-dependent hydrolase (Beta-lactamase superfamily II)</fullName>
    </submittedName>
</protein>
<reference evidence="3 6" key="3">
    <citation type="submission" date="2018-07" db="EMBL/GenBank/DDBJ databases">
        <title>Leeuwenhoekiella genomics.</title>
        <authorList>
            <person name="Tahon G."/>
            <person name="Willems A."/>
        </authorList>
    </citation>
    <scope>NUCLEOTIDE SEQUENCE [LARGE SCALE GENOMIC DNA]</scope>
    <source>
        <strain evidence="3 6">LMG 24856</strain>
    </source>
</reference>
<evidence type="ECO:0000259" key="2">
    <source>
        <dbReference type="SMART" id="SM00849"/>
    </source>
</evidence>
<dbReference type="Pfam" id="PF00753">
    <property type="entry name" value="Lactamase_B"/>
    <property type="match status" value="1"/>
</dbReference>
<name>A0A1M5Z272_9FLAO</name>
<evidence type="ECO:0000313" key="3">
    <source>
        <dbReference type="EMBL" id="RXG29801.1"/>
    </source>
</evidence>
<dbReference type="EMBL" id="FQXT01000004">
    <property type="protein sequence ID" value="SHI18188.1"/>
    <property type="molecule type" value="Genomic_DNA"/>
</dbReference>
<dbReference type="SUPFAM" id="SSF56281">
    <property type="entry name" value="Metallo-hydrolase/oxidoreductase"/>
    <property type="match status" value="1"/>
</dbReference>
<dbReference type="EMBL" id="QOVN01000003">
    <property type="protein sequence ID" value="RXG29801.1"/>
    <property type="molecule type" value="Genomic_DNA"/>
</dbReference>
<dbReference type="CDD" id="cd16276">
    <property type="entry name" value="metallo-hydrolase-like_MBL-fold"/>
    <property type="match status" value="1"/>
</dbReference>
<evidence type="ECO:0000313" key="5">
    <source>
        <dbReference type="Proteomes" id="UP000184240"/>
    </source>
</evidence>
<accession>A0A1M5Z272</accession>
<sequence length="276" mass="31793">MRNTITVAIAILFGVLVRAQEMKTIKVENNLYMVGDRTYSCFYVTDDQVVVIDPLDARHAEATMKAINKVTDLPVKTVFYSHNHWDHISGAQIFKAEGATIISHEKAAETITPNPDVLMPDQTWTGSDTIYSFGNKHIELFFYGRNHGDGMTVFRFPEHNIVFTIDLVVPDRVLYAYLPDADPKNWVASLKEIQQLDFDTLLMSHVRAVGTRKDLTLMQNYFDDLYAAVETELDNGTNLFKIPNKVELPKYKHWKNYEEWLPMNVWRILMEKSIGQ</sequence>
<dbReference type="InterPro" id="IPR050855">
    <property type="entry name" value="NDM-1-like"/>
</dbReference>
<dbReference type="RefSeq" id="WP_072983714.1">
    <property type="nucleotide sequence ID" value="NZ_FQXT01000004.1"/>
</dbReference>
<evidence type="ECO:0000256" key="1">
    <source>
        <dbReference type="ARBA" id="ARBA00005250"/>
    </source>
</evidence>
<dbReference type="Proteomes" id="UP000290037">
    <property type="component" value="Unassembled WGS sequence"/>
</dbReference>
<gene>
    <name evidence="3" type="ORF">DSM01_1903</name>
    <name evidence="4" type="ORF">SAMN04487999_2626</name>
</gene>
<reference evidence="4" key="1">
    <citation type="submission" date="2016-11" db="EMBL/GenBank/DDBJ databases">
        <authorList>
            <person name="Jaros S."/>
            <person name="Januszkiewicz K."/>
            <person name="Wedrychowicz H."/>
        </authorList>
    </citation>
    <scope>NUCLEOTIDE SEQUENCE [LARGE SCALE GENOMIC DNA]</scope>
    <source>
        <strain evidence="4">DSM 19859</strain>
    </source>
</reference>
<reference evidence="5" key="2">
    <citation type="submission" date="2016-11" db="EMBL/GenBank/DDBJ databases">
        <authorList>
            <person name="Varghese N."/>
            <person name="Submissions S."/>
        </authorList>
    </citation>
    <scope>NUCLEOTIDE SEQUENCE [LARGE SCALE GENOMIC DNA]</scope>
    <source>
        <strain evidence="5">DSM 19859</strain>
    </source>
</reference>
<keyword evidence="6" id="KW-1185">Reference proteome</keyword>
<dbReference type="SMART" id="SM00849">
    <property type="entry name" value="Lactamase_B"/>
    <property type="match status" value="1"/>
</dbReference>
<dbReference type="PANTHER" id="PTHR42951:SF4">
    <property type="entry name" value="ACYL-COENZYME A THIOESTERASE MBLAC2"/>
    <property type="match status" value="1"/>
</dbReference>
<dbReference type="AlphaFoldDB" id="A0A1M5Z272"/>
<comment type="similarity">
    <text evidence="1">Belongs to the metallo-beta-lactamase superfamily. Class-B beta-lactamase family.</text>
</comment>
<dbReference type="Proteomes" id="UP000184240">
    <property type="component" value="Unassembled WGS sequence"/>
</dbReference>
<dbReference type="InterPro" id="IPR001279">
    <property type="entry name" value="Metallo-B-lactamas"/>
</dbReference>
<evidence type="ECO:0000313" key="4">
    <source>
        <dbReference type="EMBL" id="SHI18188.1"/>
    </source>
</evidence>
<evidence type="ECO:0000313" key="6">
    <source>
        <dbReference type="Proteomes" id="UP000290037"/>
    </source>
</evidence>
<dbReference type="Gene3D" id="3.60.15.10">
    <property type="entry name" value="Ribonuclease Z/Hydroxyacylglutathione hydrolase-like"/>
    <property type="match status" value="1"/>
</dbReference>